<name>M2X8H0_GALSU</name>
<keyword evidence="3" id="KW-1185">Reference proteome</keyword>
<dbReference type="Proteomes" id="UP000030680">
    <property type="component" value="Unassembled WGS sequence"/>
</dbReference>
<dbReference type="EMBL" id="KB454595">
    <property type="protein sequence ID" value="EME26147.1"/>
    <property type="molecule type" value="Genomic_DNA"/>
</dbReference>
<evidence type="ECO:0000313" key="3">
    <source>
        <dbReference type="Proteomes" id="UP000030680"/>
    </source>
</evidence>
<gene>
    <name evidence="2" type="ORF">Gasu_62050</name>
</gene>
<dbReference type="AlphaFoldDB" id="M2X8H0"/>
<evidence type="ECO:0000313" key="2">
    <source>
        <dbReference type="EMBL" id="EME26147.1"/>
    </source>
</evidence>
<keyword evidence="1" id="KW-0472">Membrane</keyword>
<organism evidence="2 3">
    <name type="scientific">Galdieria sulphuraria</name>
    <name type="common">Red alga</name>
    <dbReference type="NCBI Taxonomy" id="130081"/>
    <lineage>
        <taxon>Eukaryota</taxon>
        <taxon>Rhodophyta</taxon>
        <taxon>Bangiophyceae</taxon>
        <taxon>Galdieriales</taxon>
        <taxon>Galdieriaceae</taxon>
        <taxon>Galdieria</taxon>
    </lineage>
</organism>
<dbReference type="RefSeq" id="XP_005702667.1">
    <property type="nucleotide sequence ID" value="XM_005702610.1"/>
</dbReference>
<accession>M2X8H0</accession>
<dbReference type="Gramene" id="EME26147">
    <property type="protein sequence ID" value="EME26147"/>
    <property type="gene ID" value="Gasu_62050"/>
</dbReference>
<keyword evidence="1" id="KW-1133">Transmembrane helix</keyword>
<evidence type="ECO:0000256" key="1">
    <source>
        <dbReference type="SAM" id="Phobius"/>
    </source>
</evidence>
<dbReference type="KEGG" id="gsl:Gasu_62050"/>
<proteinExistence type="predicted"/>
<sequence length="128" mass="14727">MNGIFVILIANQIPLKYLSLPLLYFLLDPTRLARRILYVENEPIALNRLRLDPPYPCGQFLYSPVLCILSNSRVEYTIYSSLQLAIEQDCSLTNLHRRKGSSSLIASQTELMSLRLENDHFTPLRSFP</sequence>
<dbReference type="GeneID" id="17085133"/>
<feature type="transmembrane region" description="Helical" evidence="1">
    <location>
        <begin position="6"/>
        <end position="27"/>
    </location>
</feature>
<keyword evidence="1" id="KW-0812">Transmembrane</keyword>
<reference evidence="3" key="1">
    <citation type="journal article" date="2013" name="Science">
        <title>Gene transfer from bacteria and archaea facilitated evolution of an extremophilic eukaryote.</title>
        <authorList>
            <person name="Schonknecht G."/>
            <person name="Chen W.H."/>
            <person name="Ternes C.M."/>
            <person name="Barbier G.G."/>
            <person name="Shrestha R.P."/>
            <person name="Stanke M."/>
            <person name="Brautigam A."/>
            <person name="Baker B.J."/>
            <person name="Banfield J.F."/>
            <person name="Garavito R.M."/>
            <person name="Carr K."/>
            <person name="Wilkerson C."/>
            <person name="Rensing S.A."/>
            <person name="Gagneul D."/>
            <person name="Dickenson N.E."/>
            <person name="Oesterhelt C."/>
            <person name="Lercher M.J."/>
            <person name="Weber A.P."/>
        </authorList>
    </citation>
    <scope>NUCLEOTIDE SEQUENCE [LARGE SCALE GENOMIC DNA]</scope>
    <source>
        <strain evidence="3">074W</strain>
    </source>
</reference>
<protein>
    <submittedName>
        <fullName evidence="2">Uncharacterized protein</fullName>
    </submittedName>
</protein>